<keyword evidence="2" id="KW-1185">Reference proteome</keyword>
<reference evidence="1" key="1">
    <citation type="submission" date="2023-01" db="EMBL/GenBank/DDBJ databases">
        <title>Genome assembly of the deep-sea coral Lophelia pertusa.</title>
        <authorList>
            <person name="Herrera S."/>
            <person name="Cordes E."/>
        </authorList>
    </citation>
    <scope>NUCLEOTIDE SEQUENCE</scope>
    <source>
        <strain evidence="1">USNM1676648</strain>
        <tissue evidence="1">Polyp</tissue>
    </source>
</reference>
<organism evidence="1 2">
    <name type="scientific">Desmophyllum pertusum</name>
    <dbReference type="NCBI Taxonomy" id="174260"/>
    <lineage>
        <taxon>Eukaryota</taxon>
        <taxon>Metazoa</taxon>
        <taxon>Cnidaria</taxon>
        <taxon>Anthozoa</taxon>
        <taxon>Hexacorallia</taxon>
        <taxon>Scleractinia</taxon>
        <taxon>Caryophylliina</taxon>
        <taxon>Caryophylliidae</taxon>
        <taxon>Desmophyllum</taxon>
    </lineage>
</organism>
<dbReference type="EMBL" id="MU825408">
    <property type="protein sequence ID" value="KAJ7391161.1"/>
    <property type="molecule type" value="Genomic_DNA"/>
</dbReference>
<accession>A0A9X0A0E2</accession>
<sequence length="200" mass="23271">MSVLNLMSFSTQGENRAVKYRTAHLQWLLDNDVYSLNGMNEWQPDLRRWTPSSSARYPLRMKKPKPPTDPETLPEDSQVHIYHSRKDRAWVKRWLSGMMEANRFNITTNRKSSRNANRMILVLTPELFDEPFCFEILDAIAGKRVLGIKLRDCEIPEEIANECTSYMDLTATDLSDLTFHITFMFRIKKALKLPVSICLA</sequence>
<evidence type="ECO:0000313" key="1">
    <source>
        <dbReference type="EMBL" id="KAJ7391161.1"/>
    </source>
</evidence>
<protein>
    <submittedName>
        <fullName evidence="1">Uncharacterized protein</fullName>
    </submittedName>
</protein>
<dbReference type="InterPro" id="IPR035897">
    <property type="entry name" value="Toll_tir_struct_dom_sf"/>
</dbReference>
<dbReference type="AlphaFoldDB" id="A0A9X0A0E2"/>
<dbReference type="SUPFAM" id="SSF52200">
    <property type="entry name" value="Toll/Interleukin receptor TIR domain"/>
    <property type="match status" value="1"/>
</dbReference>
<comment type="caution">
    <text evidence="1">The sequence shown here is derived from an EMBL/GenBank/DDBJ whole genome shotgun (WGS) entry which is preliminary data.</text>
</comment>
<dbReference type="Proteomes" id="UP001163046">
    <property type="component" value="Unassembled WGS sequence"/>
</dbReference>
<dbReference type="OrthoDB" id="5977691at2759"/>
<proteinExistence type="predicted"/>
<name>A0A9X0A0E2_9CNID</name>
<gene>
    <name evidence="1" type="ORF">OS493_020191</name>
</gene>
<evidence type="ECO:0000313" key="2">
    <source>
        <dbReference type="Proteomes" id="UP001163046"/>
    </source>
</evidence>